<dbReference type="Proteomes" id="UP000049855">
    <property type="component" value="Unassembled WGS sequence"/>
</dbReference>
<evidence type="ECO:0000256" key="1">
    <source>
        <dbReference type="ARBA" id="ARBA00022691"/>
    </source>
</evidence>
<gene>
    <name evidence="4" type="ORF">SpAn4DRAFT_2464</name>
</gene>
<dbReference type="SUPFAM" id="SSF118196">
    <property type="entry name" value="YaeB-like"/>
    <property type="match status" value="1"/>
</dbReference>
<dbReference type="PROSITE" id="PS51668">
    <property type="entry name" value="TSAA_2"/>
    <property type="match status" value="1"/>
</dbReference>
<dbReference type="InterPro" id="IPR036414">
    <property type="entry name" value="YaeB_N_sf"/>
</dbReference>
<keyword evidence="1" id="KW-0949">S-adenosyl-L-methionine</keyword>
<reference evidence="5" key="1">
    <citation type="submission" date="2015-03" db="EMBL/GenBank/DDBJ databases">
        <authorList>
            <person name="Nijsse Bart"/>
        </authorList>
    </citation>
    <scope>NUCLEOTIDE SEQUENCE [LARGE SCALE GENOMIC DNA]</scope>
</reference>
<comment type="similarity">
    <text evidence="2">Belongs to the tRNA methyltransferase O family.</text>
</comment>
<dbReference type="PANTHER" id="PTHR12818:SF0">
    <property type="entry name" value="TRNA (ADENINE(37)-N6)-METHYLTRANSFERASE"/>
    <property type="match status" value="1"/>
</dbReference>
<accession>A0A0U1L0P5</accession>
<dbReference type="InterPro" id="IPR040372">
    <property type="entry name" value="YaeB-like"/>
</dbReference>
<dbReference type="PANTHER" id="PTHR12818">
    <property type="entry name" value="TRNA (ADENINE(37)-N6)-METHYLTRANSFERASE"/>
    <property type="match status" value="1"/>
</dbReference>
<evidence type="ECO:0000256" key="2">
    <source>
        <dbReference type="ARBA" id="ARBA00033753"/>
    </source>
</evidence>
<dbReference type="CDD" id="cd09281">
    <property type="entry name" value="UPF0066"/>
    <property type="match status" value="1"/>
</dbReference>
<keyword evidence="5" id="KW-1185">Reference proteome</keyword>
<dbReference type="EMBL" id="CTRP01000012">
    <property type="protein sequence ID" value="CQR73232.1"/>
    <property type="molecule type" value="Genomic_DNA"/>
</dbReference>
<dbReference type="InterPro" id="IPR036413">
    <property type="entry name" value="YaeB-like_sf"/>
</dbReference>
<dbReference type="InterPro" id="IPR023370">
    <property type="entry name" value="TrmO-like_N"/>
</dbReference>
<dbReference type="Gene3D" id="3.30.1330.130">
    <property type="match status" value="1"/>
</dbReference>
<evidence type="ECO:0000313" key="4">
    <source>
        <dbReference type="EMBL" id="CQR73232.1"/>
    </source>
</evidence>
<dbReference type="RefSeq" id="WP_021168020.1">
    <property type="nucleotide sequence ID" value="NZ_CTRP01000012.1"/>
</dbReference>
<dbReference type="Pfam" id="PF01980">
    <property type="entry name" value="TrmO_N"/>
    <property type="match status" value="1"/>
</dbReference>
<evidence type="ECO:0000313" key="5">
    <source>
        <dbReference type="Proteomes" id="UP000049855"/>
    </source>
</evidence>
<dbReference type="SUPFAM" id="SSF143555">
    <property type="entry name" value="FwdE-like"/>
    <property type="match status" value="1"/>
</dbReference>
<organism evidence="4 5">
    <name type="scientific">Sporomusa ovata</name>
    <dbReference type="NCBI Taxonomy" id="2378"/>
    <lineage>
        <taxon>Bacteria</taxon>
        <taxon>Bacillati</taxon>
        <taxon>Bacillota</taxon>
        <taxon>Negativicutes</taxon>
        <taxon>Selenomonadales</taxon>
        <taxon>Sporomusaceae</taxon>
        <taxon>Sporomusa</taxon>
    </lineage>
</organism>
<dbReference type="Gene3D" id="2.40.30.70">
    <property type="entry name" value="YaeB-like"/>
    <property type="match status" value="1"/>
</dbReference>
<protein>
    <submittedName>
        <fullName evidence="4">COG1720: Uncharacterized conserved protein</fullName>
    </submittedName>
</protein>
<dbReference type="NCBIfam" id="TIGR00104">
    <property type="entry name" value="tRNA_TsaA"/>
    <property type="match status" value="1"/>
</dbReference>
<feature type="domain" description="TsaA-like" evidence="3">
    <location>
        <begin position="12"/>
        <end position="141"/>
    </location>
</feature>
<name>A0A0U1L0P5_9FIRM</name>
<evidence type="ECO:0000259" key="3">
    <source>
        <dbReference type="PROSITE" id="PS51668"/>
    </source>
</evidence>
<sequence>MTELTITDGSVIRPVGYVESPWQTTLAVPLGGVAAIIHIKPEYQPALYRIGDHSHLWILSWFGQADRSVLRVVPSKVNSDLPKHGVFGLRSAARPNPIALTLVKLEKVGEDRIYVHDFDAVDGTLVLDIKPYFEADIIFSPKTPYLPPREYQSRKALFYKQALAHHGEQCLGLELAVKMALLVENHFGQIQSPYLQLRVEGDACLADVLQGLTRARLANPARFIYQNNSLRNRVQWFKNGQSLTLTVRPDVDINTASQLSEQELFIQE</sequence>
<dbReference type="AlphaFoldDB" id="A0A0U1L0P5"/>
<proteinExistence type="inferred from homology"/>